<evidence type="ECO:0000313" key="2">
    <source>
        <dbReference type="Proteomes" id="UP000823661"/>
    </source>
</evidence>
<reference evidence="1" key="2">
    <citation type="journal article" date="2021" name="PeerJ">
        <title>Extensive microbial diversity within the chicken gut microbiome revealed by metagenomics and culture.</title>
        <authorList>
            <person name="Gilroy R."/>
            <person name="Ravi A."/>
            <person name="Getino M."/>
            <person name="Pursley I."/>
            <person name="Horton D.L."/>
            <person name="Alikhan N.F."/>
            <person name="Baker D."/>
            <person name="Gharbi K."/>
            <person name="Hall N."/>
            <person name="Watson M."/>
            <person name="Adriaenssens E.M."/>
            <person name="Foster-Nyarko E."/>
            <person name="Jarju S."/>
            <person name="Secka A."/>
            <person name="Antonio M."/>
            <person name="Oren A."/>
            <person name="Chaudhuri R.R."/>
            <person name="La Ragione R."/>
            <person name="Hildebrand F."/>
            <person name="Pallen M.J."/>
        </authorList>
    </citation>
    <scope>NUCLEOTIDE SEQUENCE</scope>
    <source>
        <strain evidence="1">B1-20833</strain>
    </source>
</reference>
<accession>A0A9D9HII4</accession>
<comment type="caution">
    <text evidence="1">The sequence shown here is derived from an EMBL/GenBank/DDBJ whole genome shotgun (WGS) entry which is preliminary data.</text>
</comment>
<gene>
    <name evidence="1" type="ORF">IAC06_05150</name>
</gene>
<dbReference type="Proteomes" id="UP000823661">
    <property type="component" value="Unassembled WGS sequence"/>
</dbReference>
<organism evidence="1 2">
    <name type="scientific">Candidatus Cryptobacteroides intestinavium</name>
    <dbReference type="NCBI Taxonomy" id="2840766"/>
    <lineage>
        <taxon>Bacteria</taxon>
        <taxon>Pseudomonadati</taxon>
        <taxon>Bacteroidota</taxon>
        <taxon>Bacteroidia</taxon>
        <taxon>Bacteroidales</taxon>
        <taxon>Candidatus Cryptobacteroides</taxon>
    </lineage>
</organism>
<dbReference type="Pfam" id="PF05258">
    <property type="entry name" value="DciA"/>
    <property type="match status" value="1"/>
</dbReference>
<protein>
    <submittedName>
        <fullName evidence="1">DUF721 domain-containing protein</fullName>
    </submittedName>
</protein>
<name>A0A9D9HII4_9BACT</name>
<sequence length="111" mass="12384">MKMSKIIDRADAVQMDHLVKGFIREMQIAAGLDSQLVREAWDKASGAGAYTLGCSYRNGRLYVSISTSVQRSRLLLQKRSIMNEINRILSYDSLFTGKADGTPPVTDIIMK</sequence>
<reference evidence="1" key="1">
    <citation type="submission" date="2020-10" db="EMBL/GenBank/DDBJ databases">
        <authorList>
            <person name="Gilroy R."/>
        </authorList>
    </citation>
    <scope>NUCLEOTIDE SEQUENCE</scope>
    <source>
        <strain evidence="1">B1-20833</strain>
    </source>
</reference>
<proteinExistence type="predicted"/>
<dbReference type="InterPro" id="IPR007922">
    <property type="entry name" value="DciA-like"/>
</dbReference>
<dbReference type="EMBL" id="JADIMI010000050">
    <property type="protein sequence ID" value="MBO8452253.1"/>
    <property type="molecule type" value="Genomic_DNA"/>
</dbReference>
<evidence type="ECO:0000313" key="1">
    <source>
        <dbReference type="EMBL" id="MBO8452253.1"/>
    </source>
</evidence>
<dbReference type="AlphaFoldDB" id="A0A9D9HII4"/>